<dbReference type="InterPro" id="IPR036460">
    <property type="entry name" value="Cu_amine_oxidase_C_sf"/>
</dbReference>
<dbReference type="Pfam" id="PF02728">
    <property type="entry name" value="Cu_amine_oxidN3"/>
    <property type="match status" value="1"/>
</dbReference>
<dbReference type="FunFam" id="3.10.450.40:FF:000012">
    <property type="entry name" value="Amine oxidase"/>
    <property type="match status" value="1"/>
</dbReference>
<accession>A0AAQ3QCY4</accession>
<feature type="domain" description="Copper amine oxidase N2-terminal" evidence="12">
    <location>
        <begin position="26"/>
        <end position="109"/>
    </location>
</feature>
<feature type="active site" description="Proton acceptor" evidence="7">
    <location>
        <position position="310"/>
    </location>
</feature>
<dbReference type="InterPro" id="IPR016182">
    <property type="entry name" value="Cu_amine_oxidase_N-reg"/>
</dbReference>
<dbReference type="GO" id="GO:0009308">
    <property type="term" value="P:amine metabolic process"/>
    <property type="evidence" value="ECO:0007669"/>
    <property type="project" value="UniProtKB-UniRule"/>
</dbReference>
<evidence type="ECO:0000256" key="7">
    <source>
        <dbReference type="PIRSR" id="PIRSR600269-50"/>
    </source>
</evidence>
<gene>
    <name evidence="14" type="ORF">Cni_G13704</name>
</gene>
<proteinExistence type="inferred from homology"/>
<sequence length="663" mass="74255">MASKSSILFHFSFLFLLPWLSQSSAHPLDPLSPDEISTVRRVILSTHLPSPPSLSIHYVGVDEPAKHEVLAWDQKRPSPPRQAFVIARFGGETHEIIINVANASLVSDRVYYGSGFPLLTLEEQTAAAALPLSYPPFIDSARRRGVALADVVCSTFTAGWFGEPESARRRLKLLCFVAGETANFYVRPLEGIVVVVDLDDMRIVEYRDRVAPPVPKAAGTDYRGGRQHRVMVAQPAGKGFKVDGHSVSWSNWQFHLSYDARAGLIVSLASVCDTDKGGTRRRVLYRGYVSELFVPYMDPVEEWYFRTFFDSGEYGFGLWASPLVPNVDCPANAEFMDGYYAGQDGQPVKVPNVFCIFERYSGDVAWRHTEFGIPGQLIREADPEVSLVVRMVAALGNYDYVTDWEFKSSGSIKVGVSLTGILEVKGTNYTHTSQIAAGDDQHGSLLVQNTMAIYHDHFVTYYLDLDIDGCNNTFVKSKLKTARVTDGSVPRRSYWTVVREAARTEADGRVEMGAVPAELLVVNPNKKTKMGNDIGYRLISNGAPAASLLADDDYPEMRASYGKKQVWVTPYNKSEKWAAGLYVDNSRGDDNLAVWSQRNRVIENTDIVLWHTVGFHHIPYQEDFPLMPMLSSGFELRPSNFFERNPFFKSKQQRQEEHRSPLS</sequence>
<dbReference type="Proteomes" id="UP001327560">
    <property type="component" value="Chromosome 4"/>
</dbReference>
<dbReference type="InterPro" id="IPR015802">
    <property type="entry name" value="Cu_amine_oxidase_N3"/>
</dbReference>
<evidence type="ECO:0000256" key="10">
    <source>
        <dbReference type="SAM" id="SignalP"/>
    </source>
</evidence>
<evidence type="ECO:0000256" key="1">
    <source>
        <dbReference type="ARBA" id="ARBA00007983"/>
    </source>
</evidence>
<dbReference type="PANTHER" id="PTHR10638:SF71">
    <property type="entry name" value="AMINE OXIDASE"/>
    <property type="match status" value="1"/>
</dbReference>
<comment type="cofactor">
    <cofactor evidence="9">
        <name>Cu cation</name>
        <dbReference type="ChEBI" id="CHEBI:23378"/>
    </cofactor>
    <text evidence="9">Contains 1 topaquinone per subunit.</text>
</comment>
<dbReference type="InterPro" id="IPR049947">
    <property type="entry name" value="Cu_Am_Ox_Cu-bd"/>
</dbReference>
<evidence type="ECO:0000256" key="2">
    <source>
        <dbReference type="ARBA" id="ARBA00022723"/>
    </source>
</evidence>
<evidence type="ECO:0000256" key="8">
    <source>
        <dbReference type="PIRSR" id="PIRSR600269-51"/>
    </source>
</evidence>
<dbReference type="InterPro" id="IPR015800">
    <property type="entry name" value="Cu_amine_oxidase_N2"/>
</dbReference>
<keyword evidence="15" id="KW-1185">Reference proteome</keyword>
<feature type="domain" description="Copper amine oxidase catalytic" evidence="11">
    <location>
        <begin position="232"/>
        <end position="646"/>
    </location>
</feature>
<dbReference type="EMBL" id="CP136893">
    <property type="protein sequence ID" value="WOL04981.1"/>
    <property type="molecule type" value="Genomic_DNA"/>
</dbReference>
<dbReference type="InterPro" id="IPR015798">
    <property type="entry name" value="Cu_amine_oxidase_C"/>
</dbReference>
<feature type="active site" description="Schiff-base intermediate with substrate; via topaquinone" evidence="7">
    <location>
        <position position="398"/>
    </location>
</feature>
<evidence type="ECO:0000259" key="12">
    <source>
        <dbReference type="Pfam" id="PF02727"/>
    </source>
</evidence>
<organism evidence="14 15">
    <name type="scientific">Canna indica</name>
    <name type="common">Indian-shot</name>
    <dbReference type="NCBI Taxonomy" id="4628"/>
    <lineage>
        <taxon>Eukaryota</taxon>
        <taxon>Viridiplantae</taxon>
        <taxon>Streptophyta</taxon>
        <taxon>Embryophyta</taxon>
        <taxon>Tracheophyta</taxon>
        <taxon>Spermatophyta</taxon>
        <taxon>Magnoliopsida</taxon>
        <taxon>Liliopsida</taxon>
        <taxon>Zingiberales</taxon>
        <taxon>Cannaceae</taxon>
        <taxon>Canna</taxon>
    </lineage>
</organism>
<dbReference type="SUPFAM" id="SSF54416">
    <property type="entry name" value="Amine oxidase N-terminal region"/>
    <property type="match status" value="2"/>
</dbReference>
<dbReference type="FunFam" id="2.70.98.20:FF:000004">
    <property type="entry name" value="Amine oxidase"/>
    <property type="match status" value="1"/>
</dbReference>
<dbReference type="GO" id="GO:0005507">
    <property type="term" value="F:copper ion binding"/>
    <property type="evidence" value="ECO:0007669"/>
    <property type="project" value="InterPro"/>
</dbReference>
<evidence type="ECO:0000313" key="14">
    <source>
        <dbReference type="EMBL" id="WOL04981.1"/>
    </source>
</evidence>
<dbReference type="Gene3D" id="2.70.98.20">
    <property type="entry name" value="Copper amine oxidase, catalytic domain"/>
    <property type="match status" value="1"/>
</dbReference>
<dbReference type="FunFam" id="3.10.450.40:FF:000005">
    <property type="entry name" value="Amine oxidase"/>
    <property type="match status" value="1"/>
</dbReference>
<dbReference type="GO" id="GO:0008131">
    <property type="term" value="F:primary methylamine oxidase activity"/>
    <property type="evidence" value="ECO:0007669"/>
    <property type="project" value="InterPro"/>
</dbReference>
<evidence type="ECO:0000259" key="13">
    <source>
        <dbReference type="Pfam" id="PF02728"/>
    </source>
</evidence>
<feature type="domain" description="Copper amine oxidase N3-terminal" evidence="13">
    <location>
        <begin position="117"/>
        <end position="210"/>
    </location>
</feature>
<protein>
    <recommendedName>
        <fullName evidence="9">Amine oxidase</fullName>
        <ecNumber evidence="9">1.4.3.-</ecNumber>
    </recommendedName>
</protein>
<evidence type="ECO:0000256" key="5">
    <source>
        <dbReference type="ARBA" id="ARBA00023008"/>
    </source>
</evidence>
<dbReference type="PROSITE" id="PS01165">
    <property type="entry name" value="COPPER_AMINE_OXID_2"/>
    <property type="match status" value="1"/>
</dbReference>
<dbReference type="GO" id="GO:0048038">
    <property type="term" value="F:quinone binding"/>
    <property type="evidence" value="ECO:0007669"/>
    <property type="project" value="InterPro"/>
</dbReference>
<reference evidence="14 15" key="1">
    <citation type="submission" date="2023-10" db="EMBL/GenBank/DDBJ databases">
        <title>Chromosome-scale genome assembly provides insights into flower coloration mechanisms of Canna indica.</title>
        <authorList>
            <person name="Li C."/>
        </authorList>
    </citation>
    <scope>NUCLEOTIDE SEQUENCE [LARGE SCALE GENOMIC DNA]</scope>
    <source>
        <tissue evidence="14">Flower</tissue>
    </source>
</reference>
<name>A0AAQ3QCY4_9LILI</name>
<evidence type="ECO:0000256" key="3">
    <source>
        <dbReference type="ARBA" id="ARBA00022772"/>
    </source>
</evidence>
<dbReference type="Gene3D" id="3.10.450.40">
    <property type="match status" value="2"/>
</dbReference>
<keyword evidence="3 7" id="KW-0801">TPQ</keyword>
<dbReference type="PANTHER" id="PTHR10638">
    <property type="entry name" value="COPPER AMINE OXIDASE"/>
    <property type="match status" value="1"/>
</dbReference>
<evidence type="ECO:0000256" key="9">
    <source>
        <dbReference type="RuleBase" id="RU000672"/>
    </source>
</evidence>
<keyword evidence="5 9" id="KW-0186">Copper</keyword>
<evidence type="ECO:0000313" key="15">
    <source>
        <dbReference type="Proteomes" id="UP001327560"/>
    </source>
</evidence>
<dbReference type="EC" id="1.4.3.-" evidence="9"/>
<evidence type="ECO:0000259" key="11">
    <source>
        <dbReference type="Pfam" id="PF01179"/>
    </source>
</evidence>
<feature type="modified residue" description="2',4',5'-topaquinone" evidence="8">
    <location>
        <position position="398"/>
    </location>
</feature>
<keyword evidence="4 9" id="KW-0560">Oxidoreductase</keyword>
<feature type="chain" id="PRO_5042955038" description="Amine oxidase" evidence="10">
    <location>
        <begin position="26"/>
        <end position="663"/>
    </location>
</feature>
<dbReference type="InterPro" id="IPR000269">
    <property type="entry name" value="Cu_amine_oxidase"/>
</dbReference>
<feature type="signal peptide" evidence="10">
    <location>
        <begin position="1"/>
        <end position="25"/>
    </location>
</feature>
<comment type="PTM">
    <text evidence="8 9">Topaquinone (TPQ) is generated by copper-dependent autoxidation of a specific tyrosyl residue.</text>
</comment>
<dbReference type="Pfam" id="PF01179">
    <property type="entry name" value="Cu_amine_oxid"/>
    <property type="match status" value="1"/>
</dbReference>
<dbReference type="Pfam" id="PF02727">
    <property type="entry name" value="Cu_amine_oxidN2"/>
    <property type="match status" value="1"/>
</dbReference>
<evidence type="ECO:0000256" key="4">
    <source>
        <dbReference type="ARBA" id="ARBA00023002"/>
    </source>
</evidence>
<keyword evidence="10" id="KW-0732">Signal</keyword>
<dbReference type="AlphaFoldDB" id="A0AAQ3QCY4"/>
<dbReference type="SUPFAM" id="SSF49998">
    <property type="entry name" value="Amine oxidase catalytic domain"/>
    <property type="match status" value="1"/>
</dbReference>
<comment type="similarity">
    <text evidence="1 9">Belongs to the copper/topaquinone oxidase family.</text>
</comment>
<keyword evidence="6" id="KW-1015">Disulfide bond</keyword>
<evidence type="ECO:0000256" key="6">
    <source>
        <dbReference type="ARBA" id="ARBA00023157"/>
    </source>
</evidence>
<keyword evidence="2 9" id="KW-0479">Metal-binding</keyword>